<reference evidence="6" key="1">
    <citation type="submission" date="2016-06" db="EMBL/GenBank/DDBJ databases">
        <title>Draft Genome sequence of the fungus Inonotus baumii.</title>
        <authorList>
            <person name="Zhu H."/>
            <person name="Lin W."/>
        </authorList>
    </citation>
    <scope>NUCLEOTIDE SEQUENCE</scope>
    <source>
        <strain evidence="6">821</strain>
    </source>
</reference>
<organism evidence="6 7">
    <name type="scientific">Sanghuangporus baumii</name>
    <name type="common">Phellinus baumii</name>
    <dbReference type="NCBI Taxonomy" id="108892"/>
    <lineage>
        <taxon>Eukaryota</taxon>
        <taxon>Fungi</taxon>
        <taxon>Dikarya</taxon>
        <taxon>Basidiomycota</taxon>
        <taxon>Agaricomycotina</taxon>
        <taxon>Agaricomycetes</taxon>
        <taxon>Hymenochaetales</taxon>
        <taxon>Hymenochaetaceae</taxon>
        <taxon>Sanghuangporus</taxon>
    </lineage>
</organism>
<name>A0A9Q5NB68_SANBA</name>
<dbReference type="GO" id="GO:0008783">
    <property type="term" value="F:agmatinase activity"/>
    <property type="evidence" value="ECO:0007669"/>
    <property type="project" value="TreeGrafter"/>
</dbReference>
<feature type="signal peptide" evidence="5">
    <location>
        <begin position="1"/>
        <end position="18"/>
    </location>
</feature>
<dbReference type="PANTHER" id="PTHR11358">
    <property type="entry name" value="ARGINASE/AGMATINASE"/>
    <property type="match status" value="1"/>
</dbReference>
<dbReference type="GO" id="GO:0046872">
    <property type="term" value="F:metal ion binding"/>
    <property type="evidence" value="ECO:0007669"/>
    <property type="project" value="UniProtKB-KW"/>
</dbReference>
<dbReference type="CDD" id="cd11592">
    <property type="entry name" value="Agmatinase_PAH"/>
    <property type="match status" value="2"/>
</dbReference>
<evidence type="ECO:0000256" key="3">
    <source>
        <dbReference type="ARBA" id="ARBA00022801"/>
    </source>
</evidence>
<keyword evidence="2" id="KW-0479">Metal-binding</keyword>
<feature type="chain" id="PRO_5040429210" evidence="5">
    <location>
        <begin position="19"/>
        <end position="856"/>
    </location>
</feature>
<sequence length="856" mass="93160">MFKQLLTALLLLITAAQAHRDDGNEQVLLVNDKFTSEQWSKKYGDQIDHAFSGPLSFERVTYERCLDDTELKTPFDIAILGMPFDTGVSYRPGARFGPFAIRSGSRRMSEAWGYTLSWGVNPYSLGPKVVDCGDVPVSPYDNTLAVDQMEVAYSTLLSRPVMNETSFGSNITKGLALDGKAHPRIVSLGGDHTIVLPILRSLHKVYGRVSVIHFDAHLDTWAGLTDPASRSRINHGTFFYIASKEGLMSSRCIHAGIRCKMGGPADLENDDSVGFQVISADDIDDLGIPEIIKRIRARVGDTPVYLSLDIDVLDPGIAPATGTPEAGGWTAREVKRIIRGLAGLNFVGADVVEVSPSYDNAEITGILAADIVHDFLAMMLTDAPPRRVKGRSDPFPAAESDLCEIGPQVLLNTWSRISRENEETRLFLCIFIFSWSVPVQTSTAAQAHHHYDENEYILSINNNDDYKTEHWAKKYGKQIDQTFSGPLSFSHVTYERCLDDIAAKTPFDIAILGMPFDTGVTYRPGARFGPFAIRSGARRQRETRGYTMSWGTDPYSLGSKVVDCGDVPVSPFDNALAVDQMEIAYSTLLARPVANATALGSNGTQVLALDGKAHPRIISLGGDHTIVLPILRALHKVYGPISVIHFDAHLDTWAAYPGQATEQSRVTHGTFFFLAAEEGLMSSRCIHAGIRCKMNGPADLQNDDTVGFQVISTDDIDDLGIPEIIKRIRARVGDTPVYLSLDIDVLGDTPVYLSLDIDVLDPGIAPATGTPEAGGWTSREVKRVLRGLAGLNFVGADVVEVAPGYDHAEITGIAAADIVHDFLAMMLTDAPPGGAKTRLPVRGGVDSQFSPVKDEL</sequence>
<dbReference type="PROSITE" id="PS51409">
    <property type="entry name" value="ARGINASE_2"/>
    <property type="match status" value="2"/>
</dbReference>
<dbReference type="Gene3D" id="3.40.800.10">
    <property type="entry name" value="Ureohydrolase domain"/>
    <property type="match status" value="3"/>
</dbReference>
<protein>
    <submittedName>
        <fullName evidence="6">Arginase/deacetylase</fullName>
    </submittedName>
</protein>
<evidence type="ECO:0000256" key="1">
    <source>
        <dbReference type="ARBA" id="ARBA00009227"/>
    </source>
</evidence>
<dbReference type="PANTHER" id="PTHR11358:SF26">
    <property type="entry name" value="GUANIDINO ACID HYDROLASE, MITOCHONDRIAL"/>
    <property type="match status" value="1"/>
</dbReference>
<dbReference type="OrthoDB" id="288726at2759"/>
<dbReference type="PRINTS" id="PR00116">
    <property type="entry name" value="ARGINASE"/>
</dbReference>
<dbReference type="InterPro" id="IPR006035">
    <property type="entry name" value="Ureohydrolase"/>
</dbReference>
<gene>
    <name evidence="6" type="ORF">A7U60_g5876</name>
</gene>
<dbReference type="AlphaFoldDB" id="A0A9Q5NB68"/>
<comment type="caution">
    <text evidence="6">The sequence shown here is derived from an EMBL/GenBank/DDBJ whole genome shotgun (WGS) entry which is preliminary data.</text>
</comment>
<evidence type="ECO:0000256" key="4">
    <source>
        <dbReference type="RuleBase" id="RU003684"/>
    </source>
</evidence>
<dbReference type="FunFam" id="3.40.800.10:FF:000014">
    <property type="entry name" value="Arginase family protein"/>
    <property type="match status" value="1"/>
</dbReference>
<dbReference type="SUPFAM" id="SSF52768">
    <property type="entry name" value="Arginase/deacetylase"/>
    <property type="match status" value="3"/>
</dbReference>
<evidence type="ECO:0000256" key="5">
    <source>
        <dbReference type="SAM" id="SignalP"/>
    </source>
</evidence>
<keyword evidence="7" id="KW-1185">Reference proteome</keyword>
<dbReference type="InterPro" id="IPR020855">
    <property type="entry name" value="Ureohydrolase_Mn_BS"/>
</dbReference>
<evidence type="ECO:0000313" key="7">
    <source>
        <dbReference type="Proteomes" id="UP000757232"/>
    </source>
</evidence>
<dbReference type="InterPro" id="IPR023696">
    <property type="entry name" value="Ureohydrolase_dom_sf"/>
</dbReference>
<evidence type="ECO:0000313" key="6">
    <source>
        <dbReference type="EMBL" id="OCB87139.1"/>
    </source>
</evidence>
<dbReference type="Proteomes" id="UP000757232">
    <property type="component" value="Unassembled WGS sequence"/>
</dbReference>
<proteinExistence type="inferred from homology"/>
<evidence type="ECO:0000256" key="2">
    <source>
        <dbReference type="ARBA" id="ARBA00022723"/>
    </source>
</evidence>
<keyword evidence="3 4" id="KW-0378">Hydrolase</keyword>
<dbReference type="Pfam" id="PF00491">
    <property type="entry name" value="Arginase"/>
    <property type="match status" value="3"/>
</dbReference>
<dbReference type="GO" id="GO:0033389">
    <property type="term" value="P:putrescine biosynthetic process from arginine, via agmatine"/>
    <property type="evidence" value="ECO:0007669"/>
    <property type="project" value="TreeGrafter"/>
</dbReference>
<dbReference type="PROSITE" id="PS01053">
    <property type="entry name" value="ARGINASE_1"/>
    <property type="match status" value="2"/>
</dbReference>
<dbReference type="EMBL" id="LNZH02000195">
    <property type="protein sequence ID" value="OCB87139.1"/>
    <property type="molecule type" value="Genomic_DNA"/>
</dbReference>
<keyword evidence="5" id="KW-0732">Signal</keyword>
<accession>A0A9Q5NB68</accession>
<comment type="similarity">
    <text evidence="1">Belongs to the arginase family. Agmatinase subfamily.</text>
</comment>